<dbReference type="CDD" id="cd10030">
    <property type="entry name" value="UDG-F4_TTUDGA_SPO1dp_like"/>
    <property type="match status" value="1"/>
</dbReference>
<evidence type="ECO:0000256" key="3">
    <source>
        <dbReference type="ARBA" id="ARBA00012030"/>
    </source>
</evidence>
<dbReference type="PANTHER" id="PTHR33693">
    <property type="entry name" value="TYPE-5 URACIL-DNA GLYCOSYLASE"/>
    <property type="match status" value="1"/>
</dbReference>
<keyword evidence="5" id="KW-0004">4Fe-4S</keyword>
<protein>
    <recommendedName>
        <fullName evidence="4">Type-4 uracil-DNA glycosylase</fullName>
        <ecNumber evidence="3">3.2.2.27</ecNumber>
    </recommendedName>
</protein>
<evidence type="ECO:0000256" key="1">
    <source>
        <dbReference type="ARBA" id="ARBA00001400"/>
    </source>
</evidence>
<evidence type="ECO:0000256" key="4">
    <source>
        <dbReference type="ARBA" id="ARBA00019403"/>
    </source>
</evidence>
<keyword evidence="6" id="KW-0479">Metal-binding</keyword>
<dbReference type="Gene3D" id="3.40.470.10">
    <property type="entry name" value="Uracil-DNA glycosylase-like domain"/>
    <property type="match status" value="1"/>
</dbReference>
<dbReference type="EC" id="3.2.2.27" evidence="3"/>
<dbReference type="InterPro" id="IPR051536">
    <property type="entry name" value="UDG_Type-4/5"/>
</dbReference>
<organism evidence="13 14">
    <name type="scientific">Pigmentiphaga soli</name>
    <dbReference type="NCBI Taxonomy" id="1007095"/>
    <lineage>
        <taxon>Bacteria</taxon>
        <taxon>Pseudomonadati</taxon>
        <taxon>Pseudomonadota</taxon>
        <taxon>Betaproteobacteria</taxon>
        <taxon>Burkholderiales</taxon>
        <taxon>Alcaligenaceae</taxon>
        <taxon>Pigmentiphaga</taxon>
    </lineage>
</organism>
<dbReference type="NCBIfam" id="TIGR00758">
    <property type="entry name" value="UDG_fam4"/>
    <property type="match status" value="1"/>
</dbReference>
<name>A0ABP8HEG7_9BURK</name>
<dbReference type="Proteomes" id="UP001501671">
    <property type="component" value="Unassembled WGS sequence"/>
</dbReference>
<gene>
    <name evidence="13" type="ORF">GCM10023144_34520</name>
</gene>
<dbReference type="Pfam" id="PF03167">
    <property type="entry name" value="UDG"/>
    <property type="match status" value="1"/>
</dbReference>
<evidence type="ECO:0000256" key="7">
    <source>
        <dbReference type="ARBA" id="ARBA00022763"/>
    </source>
</evidence>
<evidence type="ECO:0000313" key="13">
    <source>
        <dbReference type="EMBL" id="GAA4338022.1"/>
    </source>
</evidence>
<evidence type="ECO:0000259" key="12">
    <source>
        <dbReference type="SMART" id="SM00986"/>
    </source>
</evidence>
<reference evidence="14" key="1">
    <citation type="journal article" date="2019" name="Int. J. Syst. Evol. Microbiol.">
        <title>The Global Catalogue of Microorganisms (GCM) 10K type strain sequencing project: providing services to taxonomists for standard genome sequencing and annotation.</title>
        <authorList>
            <consortium name="The Broad Institute Genomics Platform"/>
            <consortium name="The Broad Institute Genome Sequencing Center for Infectious Disease"/>
            <person name="Wu L."/>
            <person name="Ma J."/>
        </authorList>
    </citation>
    <scope>NUCLEOTIDE SEQUENCE [LARGE SCALE GENOMIC DNA]</scope>
    <source>
        <strain evidence="14">JCM 17666</strain>
    </source>
</reference>
<keyword evidence="10" id="KW-0411">Iron-sulfur</keyword>
<comment type="catalytic activity">
    <reaction evidence="1">
        <text>Hydrolyzes single-stranded DNA or mismatched double-stranded DNA and polynucleotides, releasing free uracil.</text>
        <dbReference type="EC" id="3.2.2.27"/>
    </reaction>
</comment>
<dbReference type="PANTHER" id="PTHR33693:SF1">
    <property type="entry name" value="TYPE-4 URACIL-DNA GLYCOSYLASE"/>
    <property type="match status" value="1"/>
</dbReference>
<comment type="caution">
    <text evidence="13">The sequence shown here is derived from an EMBL/GenBank/DDBJ whole genome shotgun (WGS) entry which is preliminary data.</text>
</comment>
<evidence type="ECO:0000313" key="14">
    <source>
        <dbReference type="Proteomes" id="UP001501671"/>
    </source>
</evidence>
<dbReference type="SUPFAM" id="SSF52141">
    <property type="entry name" value="Uracil-DNA glycosylase-like"/>
    <property type="match status" value="1"/>
</dbReference>
<keyword evidence="7" id="KW-0227">DNA damage</keyword>
<evidence type="ECO:0000256" key="9">
    <source>
        <dbReference type="ARBA" id="ARBA00023004"/>
    </source>
</evidence>
<dbReference type="InterPro" id="IPR005273">
    <property type="entry name" value="Ura-DNA_glyco_family4"/>
</dbReference>
<keyword evidence="9" id="KW-0408">Iron</keyword>
<evidence type="ECO:0000256" key="11">
    <source>
        <dbReference type="ARBA" id="ARBA00023204"/>
    </source>
</evidence>
<dbReference type="InterPro" id="IPR036895">
    <property type="entry name" value="Uracil-DNA_glycosylase-like_sf"/>
</dbReference>
<evidence type="ECO:0000256" key="10">
    <source>
        <dbReference type="ARBA" id="ARBA00023014"/>
    </source>
</evidence>
<dbReference type="SMART" id="SM00986">
    <property type="entry name" value="UDG"/>
    <property type="match status" value="1"/>
</dbReference>
<evidence type="ECO:0000256" key="5">
    <source>
        <dbReference type="ARBA" id="ARBA00022485"/>
    </source>
</evidence>
<keyword evidence="11" id="KW-0234">DNA repair</keyword>
<feature type="domain" description="Uracil-DNA glycosylase-like" evidence="12">
    <location>
        <begin position="108"/>
        <end position="259"/>
    </location>
</feature>
<dbReference type="InterPro" id="IPR005122">
    <property type="entry name" value="Uracil-DNA_glycosylase-like"/>
</dbReference>
<dbReference type="SMART" id="SM00987">
    <property type="entry name" value="UreE_C"/>
    <property type="match status" value="1"/>
</dbReference>
<dbReference type="RefSeq" id="WP_345251117.1">
    <property type="nucleotide sequence ID" value="NZ_BAABFO010000018.1"/>
</dbReference>
<evidence type="ECO:0000256" key="8">
    <source>
        <dbReference type="ARBA" id="ARBA00022801"/>
    </source>
</evidence>
<keyword evidence="14" id="KW-1185">Reference proteome</keyword>
<sequence length="269" mass="28534">MSGHPSGAGGVALTPMRRAWLRELGIERIWRAPATAAAAARTVEAASGAAVAGGALLPAVASPAVGQDTPPAAVQPPISDDEAWARLQEEVAHCTRCGLCQGRTQTVFGVGARQASWMIVGEAPGEQEDRQGKPFVGRSGKLLDAMLAAVGRSRERGVFIANVIKCRPPGNRDPQPEEVAQCSPYLMRQIELVQPAAILVLGRFAAQTLLNTDARIGSLRGRVHHTDVQGRKVPVVVSYHPAYLLRSPHEKSKAWQDLQLAESLSLAAG</sequence>
<accession>A0ABP8HEG7</accession>
<proteinExistence type="inferred from homology"/>
<comment type="similarity">
    <text evidence="2">Belongs to the uracil-DNA glycosylase (UDG) superfamily. Type 4 (UDGa) family.</text>
</comment>
<evidence type="ECO:0000256" key="2">
    <source>
        <dbReference type="ARBA" id="ARBA00006521"/>
    </source>
</evidence>
<keyword evidence="8" id="KW-0378">Hydrolase</keyword>
<evidence type="ECO:0000256" key="6">
    <source>
        <dbReference type="ARBA" id="ARBA00022723"/>
    </source>
</evidence>
<dbReference type="EMBL" id="BAABFO010000018">
    <property type="protein sequence ID" value="GAA4338022.1"/>
    <property type="molecule type" value="Genomic_DNA"/>
</dbReference>